<dbReference type="RefSeq" id="WP_118225180.1">
    <property type="nucleotide sequence ID" value="NZ_QRIC01000022.1"/>
</dbReference>
<feature type="compositionally biased region" description="Polar residues" evidence="1">
    <location>
        <begin position="208"/>
        <end position="227"/>
    </location>
</feature>
<evidence type="ECO:0000313" key="3">
    <source>
        <dbReference type="Proteomes" id="UP000284095"/>
    </source>
</evidence>
<dbReference type="Proteomes" id="UP000284095">
    <property type="component" value="Unassembled WGS sequence"/>
</dbReference>
<feature type="region of interest" description="Disordered" evidence="1">
    <location>
        <begin position="1"/>
        <end position="31"/>
    </location>
</feature>
<feature type="region of interest" description="Disordered" evidence="1">
    <location>
        <begin position="208"/>
        <end position="232"/>
    </location>
</feature>
<gene>
    <name evidence="2" type="ORF">DW265_09980</name>
</gene>
<protein>
    <submittedName>
        <fullName evidence="2">Uncharacterized protein</fullName>
    </submittedName>
</protein>
<keyword evidence="3" id="KW-1185">Reference proteome</keyword>
<evidence type="ECO:0000256" key="1">
    <source>
        <dbReference type="SAM" id="MobiDB-lite"/>
    </source>
</evidence>
<name>A0A414STG2_9FIRM</name>
<accession>A0A414STG2</accession>
<dbReference type="EMBL" id="QRIC01000022">
    <property type="protein sequence ID" value="RHG24688.1"/>
    <property type="molecule type" value="Genomic_DNA"/>
</dbReference>
<comment type="caution">
    <text evidence="2">The sequence shown here is derived from an EMBL/GenBank/DDBJ whole genome shotgun (WGS) entry which is preliminary data.</text>
</comment>
<dbReference type="AlphaFoldDB" id="A0A414STG2"/>
<organism evidence="2 3">
    <name type="scientific">Dorea longicatena</name>
    <dbReference type="NCBI Taxonomy" id="88431"/>
    <lineage>
        <taxon>Bacteria</taxon>
        <taxon>Bacillati</taxon>
        <taxon>Bacillota</taxon>
        <taxon>Clostridia</taxon>
        <taxon>Lachnospirales</taxon>
        <taxon>Lachnospiraceae</taxon>
        <taxon>Dorea</taxon>
    </lineage>
</organism>
<proteinExistence type="predicted"/>
<evidence type="ECO:0000313" key="2">
    <source>
        <dbReference type="EMBL" id="RHG24688.1"/>
    </source>
</evidence>
<sequence>MYGIRNGSANEKGNNRIGEPNSSDDQKSQSDLAAQMGISVDTLQNYKILSEMIPELEELLDTGVVTKYLITIQMNNLVRITYMCYAYFILLVGERKKMKELIDFIIKETPVHANEFLPDLKSLHNHIDNTQSILEKKMEKVDKRDFAKIGEYYTRIQELKDLKKKIQETEMCIEKSSESKSGKKVPVKNTDSKNTVKKGTVNHYRTQASASSNGNRTSVITGNNKNNKNSDDYRFRKDTYVVQSDPVNASLSRNMGTPSHVEYLHMAEGDRKRHKSRCIEYDKRSATCRCVKSTYYTSRCGGSSHCQYYKEKSSIM</sequence>
<reference evidence="2 3" key="1">
    <citation type="submission" date="2018-08" db="EMBL/GenBank/DDBJ databases">
        <title>A genome reference for cultivated species of the human gut microbiota.</title>
        <authorList>
            <person name="Zou Y."/>
            <person name="Xue W."/>
            <person name="Luo G."/>
        </authorList>
    </citation>
    <scope>NUCLEOTIDE SEQUENCE [LARGE SCALE GENOMIC DNA]</scope>
    <source>
        <strain evidence="2 3">AM22-22</strain>
    </source>
</reference>